<comment type="subcellular location">
    <subcellularLocation>
        <location evidence="1">Membrane</location>
        <topology evidence="1">Multi-pass membrane protein</topology>
    </subcellularLocation>
</comment>
<dbReference type="InterPro" id="IPR000832">
    <property type="entry name" value="GPCR_2_secretin-like"/>
</dbReference>
<evidence type="ECO:0000259" key="7">
    <source>
        <dbReference type="PROSITE" id="PS50221"/>
    </source>
</evidence>
<feature type="transmembrane region" description="Helical" evidence="6">
    <location>
        <begin position="312"/>
        <end position="333"/>
    </location>
</feature>
<proteinExistence type="predicted"/>
<evidence type="ECO:0000313" key="9">
    <source>
        <dbReference type="Proteomes" id="UP000230750"/>
    </source>
</evidence>
<dbReference type="OrthoDB" id="10037534at2759"/>
<evidence type="ECO:0000256" key="3">
    <source>
        <dbReference type="ARBA" id="ARBA00022989"/>
    </source>
</evidence>
<dbReference type="Pfam" id="PF00002">
    <property type="entry name" value="7tm_2"/>
    <property type="match status" value="1"/>
</dbReference>
<evidence type="ECO:0000256" key="2">
    <source>
        <dbReference type="ARBA" id="ARBA00022692"/>
    </source>
</evidence>
<dbReference type="Gene3D" id="2.60.220.50">
    <property type="match status" value="1"/>
</dbReference>
<gene>
    <name evidence="8" type="ORF">BSL78_28110</name>
</gene>
<evidence type="ECO:0000256" key="1">
    <source>
        <dbReference type="ARBA" id="ARBA00004141"/>
    </source>
</evidence>
<dbReference type="InterPro" id="IPR000203">
    <property type="entry name" value="GPS"/>
</dbReference>
<evidence type="ECO:0000313" key="8">
    <source>
        <dbReference type="EMBL" id="PIK35067.1"/>
    </source>
</evidence>
<comment type="caution">
    <text evidence="8">The sequence shown here is derived from an EMBL/GenBank/DDBJ whole genome shotgun (WGS) entry which is preliminary data.</text>
</comment>
<dbReference type="InterPro" id="IPR057244">
    <property type="entry name" value="GAIN_B"/>
</dbReference>
<accession>A0A2G8JH45</accession>
<dbReference type="PANTHER" id="PTHR47767">
    <property type="entry name" value="ADHESION G PROTEIN-COUPLED RECEPTOR G7"/>
    <property type="match status" value="1"/>
</dbReference>
<name>A0A2G8JH45_STIJA</name>
<dbReference type="PANTHER" id="PTHR47767:SF1">
    <property type="entry name" value="ADHESION G PROTEIN-COUPLED RECEPTOR G7"/>
    <property type="match status" value="1"/>
</dbReference>
<dbReference type="EMBL" id="MRZV01001995">
    <property type="protein sequence ID" value="PIK35067.1"/>
    <property type="molecule type" value="Genomic_DNA"/>
</dbReference>
<dbReference type="PROSITE" id="PS50221">
    <property type="entry name" value="GAIN_B"/>
    <property type="match status" value="1"/>
</dbReference>
<sequence length="367" mass="41322">MDADRMSRRSKPVTNAFIGTVNNLMNFEAESLQTTSSNKIISLLEQQISLVQQNQENFTEVQDNLAVIAVKLDPQLADYITFFHEPDEEGGSVTDEKSNSTDSTVPVSFFLYSDSSLFFQTVNQSMDGAAHNSRLRSSVASQVIGANIEGSVVKNLPTEYAVVASFPNTTSELLNDTEFVFHKMCVFWFVPEGTDDGYWSEEGCNLTEKMNYTICTCNHLTSFAVLVVASSKTSEAPAHSRVDCLFPTRPDEYAHCFLPLGKPLYFGFLLEVFLLVIFNTTLFIAVVRTVVFRQFLSTNAQRNKKAEVISRIQQFVLFWILLGLSWIFGFLSILPKRKINAFVALFCIFTSLQGVVFFIFFCAKIQR</sequence>
<keyword evidence="8" id="KW-0675">Receptor</keyword>
<keyword evidence="3 6" id="KW-1133">Transmembrane helix</keyword>
<organism evidence="8 9">
    <name type="scientific">Stichopus japonicus</name>
    <name type="common">Sea cucumber</name>
    <dbReference type="NCBI Taxonomy" id="307972"/>
    <lineage>
        <taxon>Eukaryota</taxon>
        <taxon>Metazoa</taxon>
        <taxon>Echinodermata</taxon>
        <taxon>Eleutherozoa</taxon>
        <taxon>Echinozoa</taxon>
        <taxon>Holothuroidea</taxon>
        <taxon>Aspidochirotacea</taxon>
        <taxon>Aspidochirotida</taxon>
        <taxon>Stichopodidae</taxon>
        <taxon>Apostichopus</taxon>
    </lineage>
</organism>
<feature type="transmembrane region" description="Helical" evidence="6">
    <location>
        <begin position="339"/>
        <end position="363"/>
    </location>
</feature>
<evidence type="ECO:0000256" key="4">
    <source>
        <dbReference type="ARBA" id="ARBA00023136"/>
    </source>
</evidence>
<dbReference type="GO" id="GO:0016020">
    <property type="term" value="C:membrane"/>
    <property type="evidence" value="ECO:0007669"/>
    <property type="project" value="UniProtKB-SubCell"/>
</dbReference>
<evidence type="ECO:0000256" key="5">
    <source>
        <dbReference type="ARBA" id="ARBA00023157"/>
    </source>
</evidence>
<dbReference type="STRING" id="307972.A0A2G8JH45"/>
<feature type="domain" description="GAIN-B" evidence="7">
    <location>
        <begin position="56"/>
        <end position="233"/>
    </location>
</feature>
<reference evidence="8 9" key="1">
    <citation type="journal article" date="2017" name="PLoS Biol.">
        <title>The sea cucumber genome provides insights into morphological evolution and visceral regeneration.</title>
        <authorList>
            <person name="Zhang X."/>
            <person name="Sun L."/>
            <person name="Yuan J."/>
            <person name="Sun Y."/>
            <person name="Gao Y."/>
            <person name="Zhang L."/>
            <person name="Li S."/>
            <person name="Dai H."/>
            <person name="Hamel J.F."/>
            <person name="Liu C."/>
            <person name="Yu Y."/>
            <person name="Liu S."/>
            <person name="Lin W."/>
            <person name="Guo K."/>
            <person name="Jin S."/>
            <person name="Xu P."/>
            <person name="Storey K.B."/>
            <person name="Huan P."/>
            <person name="Zhang T."/>
            <person name="Zhou Y."/>
            <person name="Zhang J."/>
            <person name="Lin C."/>
            <person name="Li X."/>
            <person name="Xing L."/>
            <person name="Huo D."/>
            <person name="Sun M."/>
            <person name="Wang L."/>
            <person name="Mercier A."/>
            <person name="Li F."/>
            <person name="Yang H."/>
            <person name="Xiang J."/>
        </authorList>
    </citation>
    <scope>NUCLEOTIDE SEQUENCE [LARGE SCALE GENOMIC DNA]</scope>
    <source>
        <strain evidence="8">Shaxun</strain>
        <tissue evidence="8">Muscle</tissue>
    </source>
</reference>
<dbReference type="SMART" id="SM00303">
    <property type="entry name" value="GPS"/>
    <property type="match status" value="1"/>
</dbReference>
<keyword evidence="2 6" id="KW-0812">Transmembrane</keyword>
<keyword evidence="4 6" id="KW-0472">Membrane</keyword>
<dbReference type="Proteomes" id="UP000230750">
    <property type="component" value="Unassembled WGS sequence"/>
</dbReference>
<protein>
    <submittedName>
        <fullName evidence="8">Putative G-protein coupled receptor</fullName>
    </submittedName>
</protein>
<keyword evidence="5" id="KW-1015">Disulfide bond</keyword>
<dbReference type="Pfam" id="PF01825">
    <property type="entry name" value="GPS"/>
    <property type="match status" value="1"/>
</dbReference>
<dbReference type="AlphaFoldDB" id="A0A2G8JH45"/>
<dbReference type="GO" id="GO:0004930">
    <property type="term" value="F:G protein-coupled receptor activity"/>
    <property type="evidence" value="ECO:0007669"/>
    <property type="project" value="InterPro"/>
</dbReference>
<dbReference type="InterPro" id="IPR053066">
    <property type="entry name" value="ADGR_G7"/>
</dbReference>
<keyword evidence="9" id="KW-1185">Reference proteome</keyword>
<feature type="transmembrane region" description="Helical" evidence="6">
    <location>
        <begin position="264"/>
        <end position="291"/>
    </location>
</feature>
<dbReference type="InterPro" id="IPR046338">
    <property type="entry name" value="GAIN_dom_sf"/>
</dbReference>
<evidence type="ECO:0000256" key="6">
    <source>
        <dbReference type="SAM" id="Phobius"/>
    </source>
</evidence>